<dbReference type="Gene3D" id="3.40.50.12780">
    <property type="entry name" value="N-terminal domain of ligase-like"/>
    <property type="match status" value="2"/>
</dbReference>
<keyword evidence="2" id="KW-0436">Ligase</keyword>
<evidence type="ECO:0000256" key="5">
    <source>
        <dbReference type="ARBA" id="ARBA00036813"/>
    </source>
</evidence>
<dbReference type="InterPro" id="IPR020845">
    <property type="entry name" value="AMP-binding_CS"/>
</dbReference>
<evidence type="ECO:0000259" key="7">
    <source>
        <dbReference type="Pfam" id="PF00501"/>
    </source>
</evidence>
<name>A0A0D6EMF8_SPOSA</name>
<keyword evidence="4" id="KW-0067">ATP-binding</keyword>
<keyword evidence="9" id="KW-1185">Reference proteome</keyword>
<dbReference type="GO" id="GO:0004467">
    <property type="term" value="F:long-chain fatty acid-CoA ligase activity"/>
    <property type="evidence" value="ECO:0007669"/>
    <property type="project" value="UniProtKB-EC"/>
</dbReference>
<protein>
    <submittedName>
        <fullName evidence="8">SPOSA6832_02830-mRNA-1:cds</fullName>
    </submittedName>
</protein>
<feature type="domain" description="AMP-dependent synthetase/ligase" evidence="7">
    <location>
        <begin position="572"/>
        <end position="623"/>
    </location>
</feature>
<evidence type="ECO:0000313" key="9">
    <source>
        <dbReference type="Proteomes" id="UP000243876"/>
    </source>
</evidence>
<feature type="region of interest" description="Disordered" evidence="6">
    <location>
        <begin position="76"/>
        <end position="111"/>
    </location>
</feature>
<dbReference type="Proteomes" id="UP000243876">
    <property type="component" value="Unassembled WGS sequence"/>
</dbReference>
<dbReference type="GO" id="GO:0035336">
    <property type="term" value="P:long-chain fatty-acyl-CoA metabolic process"/>
    <property type="evidence" value="ECO:0007669"/>
    <property type="project" value="TreeGrafter"/>
</dbReference>
<dbReference type="GO" id="GO:0005886">
    <property type="term" value="C:plasma membrane"/>
    <property type="evidence" value="ECO:0007669"/>
    <property type="project" value="TreeGrafter"/>
</dbReference>
<keyword evidence="3" id="KW-0547">Nucleotide-binding</keyword>
<organism evidence="8 9">
    <name type="scientific">Sporidiobolus salmonicolor</name>
    <name type="common">Yeast-like fungus</name>
    <name type="synonym">Sporobolomyces salmonicolor</name>
    <dbReference type="NCBI Taxonomy" id="5005"/>
    <lineage>
        <taxon>Eukaryota</taxon>
        <taxon>Fungi</taxon>
        <taxon>Dikarya</taxon>
        <taxon>Basidiomycota</taxon>
        <taxon>Pucciniomycotina</taxon>
        <taxon>Microbotryomycetes</taxon>
        <taxon>Sporidiobolales</taxon>
        <taxon>Sporidiobolaceae</taxon>
        <taxon>Sporobolomyces</taxon>
    </lineage>
</organism>
<dbReference type="GO" id="GO:0005811">
    <property type="term" value="C:lipid droplet"/>
    <property type="evidence" value="ECO:0007669"/>
    <property type="project" value="TreeGrafter"/>
</dbReference>
<gene>
    <name evidence="8" type="primary">SPOSA6832_02830</name>
</gene>
<evidence type="ECO:0000256" key="1">
    <source>
        <dbReference type="ARBA" id="ARBA00006432"/>
    </source>
</evidence>
<comment type="similarity">
    <text evidence="1">Belongs to the ATP-dependent AMP-binding enzyme family.</text>
</comment>
<feature type="domain" description="AMP-dependent synthetase/ligase" evidence="7">
    <location>
        <begin position="120"/>
        <end position="338"/>
    </location>
</feature>
<comment type="catalytic activity">
    <reaction evidence="5">
        <text>a long-chain fatty acid + ATP + CoA = a long-chain fatty acyl-CoA + AMP + diphosphate</text>
        <dbReference type="Rhea" id="RHEA:15421"/>
        <dbReference type="ChEBI" id="CHEBI:30616"/>
        <dbReference type="ChEBI" id="CHEBI:33019"/>
        <dbReference type="ChEBI" id="CHEBI:57287"/>
        <dbReference type="ChEBI" id="CHEBI:57560"/>
        <dbReference type="ChEBI" id="CHEBI:83139"/>
        <dbReference type="ChEBI" id="CHEBI:456215"/>
        <dbReference type="EC" id="6.2.1.3"/>
    </reaction>
</comment>
<evidence type="ECO:0000256" key="6">
    <source>
        <dbReference type="SAM" id="MobiDB-lite"/>
    </source>
</evidence>
<accession>A0A0D6EMF8</accession>
<evidence type="ECO:0000256" key="2">
    <source>
        <dbReference type="ARBA" id="ARBA00022598"/>
    </source>
</evidence>
<feature type="non-terminal residue" evidence="8">
    <location>
        <position position="1"/>
    </location>
</feature>
<proteinExistence type="inferred from homology"/>
<dbReference type="OrthoDB" id="1700726at2759"/>
<feature type="region of interest" description="Disordered" evidence="6">
    <location>
        <begin position="1"/>
        <end position="35"/>
    </location>
</feature>
<sequence length="875" mass="95326">MTALLSSVEVGPPAPKGQTRARRYGPTADQLATTPEPGVQVVADLLAHSAKTRPDLPAVGWRDIIKMHEEEKEVKKVRFPVASPASETPSTAHRSRPSRPPPQVVGGEETTEKKKWQYYELSDYKYLTYKEMADVVKDAASALRETGHGTETIFNIYASTSVHWQVMANACASQSITFATAYDSLGPEGLKHSLAEPSVYGMFTNASLLSTVASVISSTPSVKVLIYDGPSSDIKAGSLEKIKHAGVEVYAWDEFVKLGKDKPHEPTRPKPDDVACIMYTSGSTGAPKGVELTNGNIVACVAGVITLLGELITPDARFIAYLPLAHIFEFTVEMTLLVLCRNPDGLWYAPIEGALGRCPLKLTDSSAAGNVKTLTDTSVRHCVGDIRAFKPTIMTGPPALPSPCPVHVPDLPRSAGVPAVWELIRKGILSKVTSGGRLKSSIFHGAVMAKTWTKRLPIVGSVVDAVTERVVFSQVKAATGGQLKYGINGGAGRCVRTLSRHEQSRLTVPFRWGRRRSAESGNAGVPLYRPHAQFHPGIRHDRGPGLPALPPVSPTDARIATTPQSCALSCILPPSLVQSGVVGVPVPCVEVKLIDFDEAGYHASNDPPQGEVCFKGPSIFKGYCGLHFFLLRIQRGGLLMMCLGADKRDDLTKETFTDDGWLMTGDIGQWNKDGTLSIIDRKKNLVKLAGGEYIALERLECARFFLAHLLLPTPTNLTRSNEWCRSIYKSCALVANICVHADQNASRPMAVIVPNEHSVRKLVTERNLASDDADWEEVCQNDKVRKAVLDELNAVGKKAQLKPLETLQTVVLAPEEWTPQNGFLTAAQKLQRKTILKEFEDEIKMPMLTRPPPAWGESHVRRSILEGDEGWSCRV</sequence>
<evidence type="ECO:0000313" key="8">
    <source>
        <dbReference type="EMBL" id="CEQ41131.1"/>
    </source>
</evidence>
<dbReference type="PANTHER" id="PTHR43272">
    <property type="entry name" value="LONG-CHAIN-FATTY-ACID--COA LIGASE"/>
    <property type="match status" value="1"/>
</dbReference>
<dbReference type="AlphaFoldDB" id="A0A0D6EMF8"/>
<dbReference type="Pfam" id="PF00501">
    <property type="entry name" value="AMP-binding"/>
    <property type="match status" value="2"/>
</dbReference>
<dbReference type="PANTHER" id="PTHR43272:SF83">
    <property type="entry name" value="ACYL-COA SYNTHETASE LONG-CHAIN, ISOFORM J"/>
    <property type="match status" value="1"/>
</dbReference>
<reference evidence="9" key="1">
    <citation type="submission" date="2015-02" db="EMBL/GenBank/DDBJ databases">
        <authorList>
            <person name="Gon?alves P."/>
        </authorList>
    </citation>
    <scope>NUCLEOTIDE SEQUENCE [LARGE SCALE GENOMIC DNA]</scope>
</reference>
<dbReference type="InterPro" id="IPR042099">
    <property type="entry name" value="ANL_N_sf"/>
</dbReference>
<evidence type="ECO:0000256" key="3">
    <source>
        <dbReference type="ARBA" id="ARBA00022741"/>
    </source>
</evidence>
<dbReference type="GO" id="GO:0005783">
    <property type="term" value="C:endoplasmic reticulum"/>
    <property type="evidence" value="ECO:0007669"/>
    <property type="project" value="TreeGrafter"/>
</dbReference>
<dbReference type="InterPro" id="IPR000873">
    <property type="entry name" value="AMP-dep_synth/lig_dom"/>
</dbReference>
<dbReference type="GO" id="GO:0005524">
    <property type="term" value="F:ATP binding"/>
    <property type="evidence" value="ECO:0007669"/>
    <property type="project" value="UniProtKB-KW"/>
</dbReference>
<dbReference type="PROSITE" id="PS00455">
    <property type="entry name" value="AMP_BINDING"/>
    <property type="match status" value="1"/>
</dbReference>
<dbReference type="EMBL" id="CENE01000011">
    <property type="protein sequence ID" value="CEQ41131.1"/>
    <property type="molecule type" value="Genomic_DNA"/>
</dbReference>
<dbReference type="SUPFAM" id="SSF56801">
    <property type="entry name" value="Acetyl-CoA synthetase-like"/>
    <property type="match status" value="1"/>
</dbReference>
<evidence type="ECO:0000256" key="4">
    <source>
        <dbReference type="ARBA" id="ARBA00022840"/>
    </source>
</evidence>